<dbReference type="AlphaFoldDB" id="A0A4P2VBQ9"/>
<reference evidence="1 2" key="1">
    <citation type="journal article" date="2019" name="ISME J.">
        <title>Isolation and characterization of a thermophilic sulfur- and iron-reducing thaumarchaeote from a terrestrial acidic hot spring.</title>
        <authorList>
            <person name="Kato S."/>
            <person name="Itoh T."/>
            <person name="Yuki M."/>
            <person name="Nagamori M."/>
            <person name="Ohnishi M."/>
            <person name="Uematsu K."/>
            <person name="Suzuki K."/>
            <person name="Takashina T."/>
            <person name="Ohkuma M."/>
        </authorList>
    </citation>
    <scope>NUCLEOTIDE SEQUENCE [LARGE SCALE GENOMIC DNA]</scope>
    <source>
        <strain evidence="1 2">NAS-02</strain>
    </source>
</reference>
<dbReference type="Proteomes" id="UP000509448">
    <property type="component" value="Chromosome"/>
</dbReference>
<protein>
    <submittedName>
        <fullName evidence="1">Uncharacterized protein</fullName>
    </submittedName>
</protein>
<organism evidence="1 2">
    <name type="scientific">Conexivisphaera calida</name>
    <dbReference type="NCBI Taxonomy" id="1874277"/>
    <lineage>
        <taxon>Archaea</taxon>
        <taxon>Nitrososphaerota</taxon>
        <taxon>Conexivisphaeria</taxon>
        <taxon>Conexivisphaerales</taxon>
        <taxon>Conexivisphaeraceae</taxon>
        <taxon>Conexivisphaera</taxon>
    </lineage>
</organism>
<dbReference type="RefSeq" id="WP_174448259.1">
    <property type="nucleotide sequence ID" value="NZ_AP018732.1"/>
</dbReference>
<keyword evidence="2" id="KW-1185">Reference proteome</keyword>
<dbReference type="KEGG" id="ccai:NAS2_0585"/>
<proteinExistence type="predicted"/>
<sequence>MRRRAQASIIAALFVLVAFAVLAVGFANVLMAQQNYASQFQQAVQTDQTRSAESLTIVNYSYSQSGNTYTYSLYVRNNAPIASEILRVYYYNSTYFNWKWVNMSVGPGATVKVPIVVNTPITNPSFALVTALGNVFKYKPTPSLPMPASYNGQIWGGDTYSYGVNIVTPISSGELYYRAWSTTSPASFNATNSYQFSSSASNAILVIYTGFYPPYTANVSTSSSKAIKSSLTVGLASPSGTAVTCTISTTNYYNISKINLGGTTVQGAWFPPYKFHAIKLIGNGASASYLVYLDGLLMASYQPGGTVTFNGASISVTSSPSSCSCWYVSLISAYKNDTVNVYNVPAGWKVEIIGTDAIGRPVFLEAVNTASVPSTVTINIDNYYAPITGQLVVTP</sequence>
<dbReference type="EMBL" id="AP018732">
    <property type="protein sequence ID" value="BBE41974.1"/>
    <property type="molecule type" value="Genomic_DNA"/>
</dbReference>
<accession>A0A4P2VBQ9</accession>
<evidence type="ECO:0000313" key="1">
    <source>
        <dbReference type="EMBL" id="BBE41974.1"/>
    </source>
</evidence>
<evidence type="ECO:0000313" key="2">
    <source>
        <dbReference type="Proteomes" id="UP000509448"/>
    </source>
</evidence>
<gene>
    <name evidence="1" type="ORF">NAS2_0585</name>
</gene>
<name>A0A4P2VBQ9_9ARCH</name>
<dbReference type="GeneID" id="55584402"/>